<comment type="subcellular location">
    <subcellularLocation>
        <location evidence="1">Cell membrane</location>
        <topology evidence="1">Multi-pass membrane protein</topology>
    </subcellularLocation>
</comment>
<dbReference type="OrthoDB" id="9793283at2"/>
<feature type="transmembrane region" description="Helical" evidence="7">
    <location>
        <begin position="358"/>
        <end position="380"/>
    </location>
</feature>
<evidence type="ECO:0000256" key="1">
    <source>
        <dbReference type="ARBA" id="ARBA00004651"/>
    </source>
</evidence>
<dbReference type="PANTHER" id="PTHR23517:SF3">
    <property type="entry name" value="INTEGRAL MEMBRANE TRANSPORT PROTEIN"/>
    <property type="match status" value="1"/>
</dbReference>
<feature type="transmembrane region" description="Helical" evidence="7">
    <location>
        <begin position="386"/>
        <end position="404"/>
    </location>
</feature>
<dbReference type="SUPFAM" id="SSF103473">
    <property type="entry name" value="MFS general substrate transporter"/>
    <property type="match status" value="1"/>
</dbReference>
<dbReference type="Gene3D" id="1.20.1250.20">
    <property type="entry name" value="MFS general substrate transporter like domains"/>
    <property type="match status" value="1"/>
</dbReference>
<evidence type="ECO:0000256" key="7">
    <source>
        <dbReference type="SAM" id="Phobius"/>
    </source>
</evidence>
<feature type="transmembrane region" description="Helical" evidence="7">
    <location>
        <begin position="319"/>
        <end position="337"/>
    </location>
</feature>
<evidence type="ECO:0000256" key="5">
    <source>
        <dbReference type="ARBA" id="ARBA00022989"/>
    </source>
</evidence>
<feature type="transmembrane region" description="Helical" evidence="7">
    <location>
        <begin position="52"/>
        <end position="70"/>
    </location>
</feature>
<dbReference type="InterPro" id="IPR050171">
    <property type="entry name" value="MFS_Transporters"/>
</dbReference>
<keyword evidence="3" id="KW-1003">Cell membrane</keyword>
<dbReference type="PROSITE" id="PS50850">
    <property type="entry name" value="MFS"/>
    <property type="match status" value="1"/>
</dbReference>
<keyword evidence="5 7" id="KW-1133">Transmembrane helix</keyword>
<feature type="transmembrane region" description="Helical" evidence="7">
    <location>
        <begin position="16"/>
        <end position="40"/>
    </location>
</feature>
<evidence type="ECO:0000259" key="8">
    <source>
        <dbReference type="PROSITE" id="PS50850"/>
    </source>
</evidence>
<feature type="transmembrane region" description="Helical" evidence="7">
    <location>
        <begin position="229"/>
        <end position="254"/>
    </location>
</feature>
<dbReference type="RefSeq" id="WP_084235337.1">
    <property type="nucleotide sequence ID" value="NZ_FWXW01000008.1"/>
</dbReference>
<evidence type="ECO:0000256" key="4">
    <source>
        <dbReference type="ARBA" id="ARBA00022692"/>
    </source>
</evidence>
<evidence type="ECO:0000256" key="2">
    <source>
        <dbReference type="ARBA" id="ARBA00022448"/>
    </source>
</evidence>
<dbReference type="GO" id="GO:0005886">
    <property type="term" value="C:plasma membrane"/>
    <property type="evidence" value="ECO:0007669"/>
    <property type="project" value="UniProtKB-SubCell"/>
</dbReference>
<reference evidence="9 10" key="1">
    <citation type="submission" date="2017-04" db="EMBL/GenBank/DDBJ databases">
        <authorList>
            <person name="Afonso C.L."/>
            <person name="Miller P.J."/>
            <person name="Scott M.A."/>
            <person name="Spackman E."/>
            <person name="Goraichik I."/>
            <person name="Dimitrov K.M."/>
            <person name="Suarez D.L."/>
            <person name="Swayne D.E."/>
        </authorList>
    </citation>
    <scope>NUCLEOTIDE SEQUENCE [LARGE SCALE GENOMIC DNA]</scope>
    <source>
        <strain evidence="9 10">DSM 12816</strain>
    </source>
</reference>
<dbReference type="InterPro" id="IPR011701">
    <property type="entry name" value="MFS"/>
</dbReference>
<dbReference type="GO" id="GO:0022857">
    <property type="term" value="F:transmembrane transporter activity"/>
    <property type="evidence" value="ECO:0007669"/>
    <property type="project" value="InterPro"/>
</dbReference>
<dbReference type="PANTHER" id="PTHR23517">
    <property type="entry name" value="RESISTANCE PROTEIN MDTM, PUTATIVE-RELATED-RELATED"/>
    <property type="match status" value="1"/>
</dbReference>
<dbReference type="EMBL" id="FWXW01000008">
    <property type="protein sequence ID" value="SMC81911.1"/>
    <property type="molecule type" value="Genomic_DNA"/>
</dbReference>
<dbReference type="Proteomes" id="UP000192790">
    <property type="component" value="Unassembled WGS sequence"/>
</dbReference>
<keyword evidence="2" id="KW-0813">Transport</keyword>
<feature type="transmembrane region" description="Helical" evidence="7">
    <location>
        <begin position="266"/>
        <end position="285"/>
    </location>
</feature>
<dbReference type="InterPro" id="IPR036259">
    <property type="entry name" value="MFS_trans_sf"/>
</dbReference>
<protein>
    <submittedName>
        <fullName evidence="9">Predicted arabinose efflux permease, MFS family</fullName>
    </submittedName>
</protein>
<evidence type="ECO:0000256" key="6">
    <source>
        <dbReference type="ARBA" id="ARBA00023136"/>
    </source>
</evidence>
<evidence type="ECO:0000256" key="3">
    <source>
        <dbReference type="ARBA" id="ARBA00022475"/>
    </source>
</evidence>
<dbReference type="Pfam" id="PF07690">
    <property type="entry name" value="MFS_1"/>
    <property type="match status" value="1"/>
</dbReference>
<keyword evidence="10" id="KW-1185">Reference proteome</keyword>
<organism evidence="9 10">
    <name type="scientific">Papillibacter cinnamivorans DSM 12816</name>
    <dbReference type="NCBI Taxonomy" id="1122930"/>
    <lineage>
        <taxon>Bacteria</taxon>
        <taxon>Bacillati</taxon>
        <taxon>Bacillota</taxon>
        <taxon>Clostridia</taxon>
        <taxon>Eubacteriales</taxon>
        <taxon>Oscillospiraceae</taxon>
        <taxon>Papillibacter</taxon>
    </lineage>
</organism>
<feature type="transmembrane region" description="Helical" evidence="7">
    <location>
        <begin position="107"/>
        <end position="128"/>
    </location>
</feature>
<feature type="transmembrane region" description="Helical" evidence="7">
    <location>
        <begin position="292"/>
        <end position="313"/>
    </location>
</feature>
<dbReference type="STRING" id="1122930.SAMN02745168_2666"/>
<proteinExistence type="predicted"/>
<sequence>MRLKEHFLVYRGLPKGIYFLFLSDIINRMGGFILPLMTLILTGKLGLSVSDAGLFATAAMLAQAPFFLLGGKLSDKFGSKRVIVLFDFLGAFTYLLCGFLPPGHVTAVLLVVASAFFGVASPAHTAIIPELAPPSMIKSAYSLIYLGYNIGLSVGPLLGGLLFVNHFRLLFLLDGMTTMAATIVVLLGVRSRAKEKKGPFSAAAEAILEEEKKRAEDGSVFSFLRKNPVLLAFAGCLLIYNFCYIQWAFILPLQTVDRFGENGARLYSLLVSVNAVTVVVLTPLLTSLTRRLHALETIFLGGVFYLGAFLLFAVNGWTLVFMIGMVSITVGEILININMNVFIAQKTPDAYMGRANSLLSIVNGAGFAIGPVIMGNLLLLLTFRSAWFLVSGLIILGFLLVRALRHMDGDASSGGSRGNGAGDMQIDDEIQDEAESELFREEETTR</sequence>
<accession>A0A1W2C9W2</accession>
<feature type="transmembrane region" description="Helical" evidence="7">
    <location>
        <begin position="82"/>
        <end position="101"/>
    </location>
</feature>
<feature type="transmembrane region" description="Helical" evidence="7">
    <location>
        <begin position="140"/>
        <end position="163"/>
    </location>
</feature>
<name>A0A1W2C9W2_9FIRM</name>
<feature type="domain" description="Major facilitator superfamily (MFS) profile" evidence="8">
    <location>
        <begin position="16"/>
        <end position="409"/>
    </location>
</feature>
<gene>
    <name evidence="9" type="ORF">SAMN02745168_2666</name>
</gene>
<keyword evidence="4 7" id="KW-0812">Transmembrane</keyword>
<feature type="transmembrane region" description="Helical" evidence="7">
    <location>
        <begin position="169"/>
        <end position="189"/>
    </location>
</feature>
<dbReference type="AlphaFoldDB" id="A0A1W2C9W2"/>
<evidence type="ECO:0000313" key="9">
    <source>
        <dbReference type="EMBL" id="SMC81911.1"/>
    </source>
</evidence>
<dbReference type="InterPro" id="IPR020846">
    <property type="entry name" value="MFS_dom"/>
</dbReference>
<evidence type="ECO:0000313" key="10">
    <source>
        <dbReference type="Proteomes" id="UP000192790"/>
    </source>
</evidence>
<keyword evidence="6 7" id="KW-0472">Membrane</keyword>